<feature type="compositionally biased region" description="Polar residues" evidence="1">
    <location>
        <begin position="28"/>
        <end position="43"/>
    </location>
</feature>
<feature type="compositionally biased region" description="Low complexity" evidence="1">
    <location>
        <begin position="344"/>
        <end position="354"/>
    </location>
</feature>
<feature type="compositionally biased region" description="Polar residues" evidence="1">
    <location>
        <begin position="65"/>
        <end position="77"/>
    </location>
</feature>
<feature type="compositionally biased region" description="Basic and acidic residues" evidence="1">
    <location>
        <begin position="459"/>
        <end position="472"/>
    </location>
</feature>
<dbReference type="STRING" id="7232.A0A484B5E2"/>
<dbReference type="OrthoDB" id="7871772at2759"/>
<feature type="compositionally biased region" description="Basic and acidic residues" evidence="1">
    <location>
        <begin position="285"/>
        <end position="304"/>
    </location>
</feature>
<feature type="compositionally biased region" description="Low complexity" evidence="1">
    <location>
        <begin position="573"/>
        <end position="590"/>
    </location>
</feature>
<feature type="compositionally biased region" description="Polar residues" evidence="1">
    <location>
        <begin position="90"/>
        <end position="107"/>
    </location>
</feature>
<feature type="compositionally biased region" description="Basic and acidic residues" evidence="1">
    <location>
        <begin position="108"/>
        <end position="121"/>
    </location>
</feature>
<feature type="compositionally biased region" description="Basic and acidic residues" evidence="1">
    <location>
        <begin position="664"/>
        <end position="677"/>
    </location>
</feature>
<feature type="compositionally biased region" description="Low complexity" evidence="1">
    <location>
        <begin position="146"/>
        <end position="163"/>
    </location>
</feature>
<evidence type="ECO:0000313" key="2">
    <source>
        <dbReference type="EMBL" id="TDG43973.1"/>
    </source>
</evidence>
<feature type="compositionally biased region" description="Polar residues" evidence="1">
    <location>
        <begin position="209"/>
        <end position="236"/>
    </location>
</feature>
<feature type="region of interest" description="Disordered" evidence="1">
    <location>
        <begin position="1"/>
        <end position="591"/>
    </location>
</feature>
<comment type="caution">
    <text evidence="2">The sequence shown here is derived from an EMBL/GenBank/DDBJ whole genome shotgun (WGS) entry which is preliminary data.</text>
</comment>
<feature type="compositionally biased region" description="Polar residues" evidence="1">
    <location>
        <begin position="384"/>
        <end position="394"/>
    </location>
</feature>
<feature type="compositionally biased region" description="Basic and acidic residues" evidence="1">
    <location>
        <begin position="535"/>
        <end position="548"/>
    </location>
</feature>
<feature type="compositionally biased region" description="Polar residues" evidence="1">
    <location>
        <begin position="1"/>
        <end position="19"/>
    </location>
</feature>
<feature type="compositionally biased region" description="Basic and acidic residues" evidence="1">
    <location>
        <begin position="237"/>
        <end position="247"/>
    </location>
</feature>
<evidence type="ECO:0000313" key="3">
    <source>
        <dbReference type="Proteomes" id="UP000295192"/>
    </source>
</evidence>
<feature type="compositionally biased region" description="Polar residues" evidence="1">
    <location>
        <begin position="313"/>
        <end position="325"/>
    </location>
</feature>
<feature type="compositionally biased region" description="Basic and acidic residues" evidence="1">
    <location>
        <begin position="188"/>
        <end position="199"/>
    </location>
</feature>
<feature type="compositionally biased region" description="Low complexity" evidence="1">
    <location>
        <begin position="473"/>
        <end position="483"/>
    </location>
</feature>
<feature type="region of interest" description="Disordered" evidence="1">
    <location>
        <begin position="606"/>
        <end position="684"/>
    </location>
</feature>
<feature type="compositionally biased region" description="Basic and acidic residues" evidence="1">
    <location>
        <begin position="262"/>
        <end position="274"/>
    </location>
</feature>
<feature type="compositionally biased region" description="Polar residues" evidence="1">
    <location>
        <begin position="516"/>
        <end position="534"/>
    </location>
</feature>
<accession>A0A484B5E2</accession>
<reference evidence="2 3" key="1">
    <citation type="journal article" date="2019" name="J. Hered.">
        <title>An Improved Genome Assembly for Drosophila navojoa, the Basal Species in the mojavensis Cluster.</title>
        <authorList>
            <person name="Vanderlinde T."/>
            <person name="Dupim E.G."/>
            <person name="Nazario-Yepiz N.O."/>
            <person name="Carvalho A.B."/>
        </authorList>
    </citation>
    <scope>NUCLEOTIDE SEQUENCE [LARGE SCALE GENOMIC DNA]</scope>
    <source>
        <strain evidence="2">Navoj_Jal97</strain>
        <tissue evidence="2">Whole organism</tissue>
    </source>
</reference>
<keyword evidence="3" id="KW-1185">Reference proteome</keyword>
<evidence type="ECO:0000256" key="1">
    <source>
        <dbReference type="SAM" id="MobiDB-lite"/>
    </source>
</evidence>
<dbReference type="AlphaFoldDB" id="A0A484B5E2"/>
<protein>
    <submittedName>
        <fullName evidence="2">Uncharacterized protein</fullName>
    </submittedName>
</protein>
<name>A0A484B5E2_DRONA</name>
<feature type="compositionally biased region" description="Low complexity" evidence="1">
    <location>
        <begin position="549"/>
        <end position="559"/>
    </location>
</feature>
<feature type="region of interest" description="Disordered" evidence="1">
    <location>
        <begin position="697"/>
        <end position="746"/>
    </location>
</feature>
<proteinExistence type="predicted"/>
<feature type="compositionally biased region" description="Basic and acidic residues" evidence="1">
    <location>
        <begin position="168"/>
        <end position="180"/>
    </location>
</feature>
<feature type="compositionally biased region" description="Polar residues" evidence="1">
    <location>
        <begin position="440"/>
        <end position="458"/>
    </location>
</feature>
<organism evidence="2 3">
    <name type="scientific">Drosophila navojoa</name>
    <name type="common">Fruit fly</name>
    <dbReference type="NCBI Taxonomy" id="7232"/>
    <lineage>
        <taxon>Eukaryota</taxon>
        <taxon>Metazoa</taxon>
        <taxon>Ecdysozoa</taxon>
        <taxon>Arthropoda</taxon>
        <taxon>Hexapoda</taxon>
        <taxon>Insecta</taxon>
        <taxon>Pterygota</taxon>
        <taxon>Neoptera</taxon>
        <taxon>Endopterygota</taxon>
        <taxon>Diptera</taxon>
        <taxon>Brachycera</taxon>
        <taxon>Muscomorpha</taxon>
        <taxon>Ephydroidea</taxon>
        <taxon>Drosophilidae</taxon>
        <taxon>Drosophila</taxon>
    </lineage>
</organism>
<dbReference type="Proteomes" id="UP000295192">
    <property type="component" value="Unassembled WGS sequence"/>
</dbReference>
<sequence>MEQNKSSATEILKTNNAALSSAKPHILPSQNANAPKKQGNLNNDLKYKGSASSTERVTSKDTSEVEQMQNKLSVSENIKSKEKPLASPILNESNDQGKPNMAQSLKTDLSKDQGKSNKDLTSKAAASSSTKTVIAKFTSEVKNEQSKLSVSESLKSKETSLPSTVTDLSKDINKLDKDLTSKAAASSSKEKSKLEEEQSKLSASENIKSKQTPLPSPILSQSNDQGKQNMAQNLKADQSKDQGKSNKDLITQAVASSSGTDLSKHTNKLDKDLTSTKSVIAQDTLKVKEEQSKLSAAEDIKSKETPLPAPILSPSNDQGKQNMAQNLKADQPKDQGKPNKDLTSKAAASSSTKTVIAKFTSEVKNEQSKLSVSESLKSKETSLPLTGTDLSNDINKPDKDLTSKAAASSLKETSNVKEEQSKLSASENIKSKETPLPSPILNQAKDQGKQNMAQNLKADQSKDQGKSNKDLTSKTAASSSTKSVIVKDTSEVKQDKSKLSVSENTKSKETPLHSPILSQSNDLGKQNMAQNLKADQSKDQGKPNKDLTSKAAASSSTKTVIAKFTSEVKNEQSKLSVSESLKSKEASLPSTVTDLSKNINKLDMDLTSKAAASSPKETSNVKEEPSKLSASESIKSKETPLPSPILNQPKDQGKPNVAQNVKADLSKDQGKPNKDLTSKTAASSSIKSVIAKGTLEVKQEKSKLSVSENTKSKEILNQSNNQGKPNMAQNVKADQSKDRDSPADNTAYVAWDESLKCDDKLQDMEQTTAG</sequence>
<dbReference type="EMBL" id="LSRL02000123">
    <property type="protein sequence ID" value="TDG43973.1"/>
    <property type="molecule type" value="Genomic_DNA"/>
</dbReference>
<feature type="compositionally biased region" description="Basic and acidic residues" evidence="1">
    <location>
        <begin position="488"/>
        <end position="498"/>
    </location>
</feature>
<feature type="compositionally biased region" description="Basic and acidic residues" evidence="1">
    <location>
        <begin position="330"/>
        <end position="343"/>
    </location>
</feature>
<gene>
    <name evidence="2" type="ORF">AWZ03_009608</name>
</gene>
<feature type="compositionally biased region" description="Low complexity" evidence="1">
    <location>
        <begin position="122"/>
        <end position="132"/>
    </location>
</feature>
<feature type="compositionally biased region" description="Polar residues" evidence="1">
    <location>
        <begin position="704"/>
        <end position="733"/>
    </location>
</feature>
<dbReference type="OMA" id="GKQNMAQ"/>